<dbReference type="PANTHER" id="PTHR32295">
    <property type="entry name" value="IQ-DOMAIN 5-RELATED"/>
    <property type="match status" value="1"/>
</dbReference>
<dbReference type="PANTHER" id="PTHR32295:SF212">
    <property type="entry name" value="CALMODULIN BINDING PROTEIN-RELATED"/>
    <property type="match status" value="1"/>
</dbReference>
<evidence type="ECO:0000256" key="3">
    <source>
        <dbReference type="SAM" id="MobiDB-lite"/>
    </source>
</evidence>
<evidence type="ECO:0000313" key="5">
    <source>
        <dbReference type="Proteomes" id="UP000325081"/>
    </source>
</evidence>
<organism evidence="4 5">
    <name type="scientific">Striga asiatica</name>
    <name type="common">Asiatic witchweed</name>
    <name type="synonym">Buchnera asiatica</name>
    <dbReference type="NCBI Taxonomy" id="4170"/>
    <lineage>
        <taxon>Eukaryota</taxon>
        <taxon>Viridiplantae</taxon>
        <taxon>Streptophyta</taxon>
        <taxon>Embryophyta</taxon>
        <taxon>Tracheophyta</taxon>
        <taxon>Spermatophyta</taxon>
        <taxon>Magnoliopsida</taxon>
        <taxon>eudicotyledons</taxon>
        <taxon>Gunneridae</taxon>
        <taxon>Pentapetalae</taxon>
        <taxon>asterids</taxon>
        <taxon>lamiids</taxon>
        <taxon>Lamiales</taxon>
        <taxon>Orobanchaceae</taxon>
        <taxon>Buchnereae</taxon>
        <taxon>Striga</taxon>
    </lineage>
</organism>
<dbReference type="Proteomes" id="UP000325081">
    <property type="component" value="Unassembled WGS sequence"/>
</dbReference>
<protein>
    <submittedName>
        <fullName evidence="4">IQ-domain 11</fullName>
    </submittedName>
</protein>
<gene>
    <name evidence="4" type="ORF">STAS_34999</name>
</gene>
<evidence type="ECO:0000256" key="1">
    <source>
        <dbReference type="ARBA" id="ARBA00022860"/>
    </source>
</evidence>
<dbReference type="AlphaFoldDB" id="A0A5A7RJ62"/>
<keyword evidence="5" id="KW-1185">Reference proteome</keyword>
<feature type="region of interest" description="Disordered" evidence="3">
    <location>
        <begin position="33"/>
        <end position="52"/>
    </location>
</feature>
<accession>A0A5A7RJ62</accession>
<evidence type="ECO:0000256" key="2">
    <source>
        <dbReference type="ARBA" id="ARBA00024341"/>
    </source>
</evidence>
<dbReference type="GO" id="GO:0005516">
    <property type="term" value="F:calmodulin binding"/>
    <property type="evidence" value="ECO:0007669"/>
    <property type="project" value="UniProtKB-KW"/>
</dbReference>
<proteinExistence type="inferred from homology"/>
<evidence type="ECO:0000313" key="4">
    <source>
        <dbReference type="EMBL" id="GER57204.1"/>
    </source>
</evidence>
<dbReference type="EMBL" id="BKCP01013181">
    <property type="protein sequence ID" value="GER57204.1"/>
    <property type="molecule type" value="Genomic_DNA"/>
</dbReference>
<comment type="similarity">
    <text evidence="2">Belongs to the IQD family.</text>
</comment>
<sequence>MGSWFTCVKRLFTPSPNQNKYQEKRKRLEFRRRCSDPAAHVPPRRNLREAAEEQRKQAVAVAVATAAAAEAAVAAVNAAVEVVRLTNAPYEVGKTRVFYAAAVRIQTAYRGHLVSFFAPKESISVLAVRFLNSS</sequence>
<reference evidence="5" key="1">
    <citation type="journal article" date="2019" name="Curr. Biol.">
        <title>Genome Sequence of Striga asiatica Provides Insight into the Evolution of Plant Parasitism.</title>
        <authorList>
            <person name="Yoshida S."/>
            <person name="Kim S."/>
            <person name="Wafula E.K."/>
            <person name="Tanskanen J."/>
            <person name="Kim Y.M."/>
            <person name="Honaas L."/>
            <person name="Yang Z."/>
            <person name="Spallek T."/>
            <person name="Conn C.E."/>
            <person name="Ichihashi Y."/>
            <person name="Cheong K."/>
            <person name="Cui S."/>
            <person name="Der J.P."/>
            <person name="Gundlach H."/>
            <person name="Jiao Y."/>
            <person name="Hori C."/>
            <person name="Ishida J.K."/>
            <person name="Kasahara H."/>
            <person name="Kiba T."/>
            <person name="Kim M.S."/>
            <person name="Koo N."/>
            <person name="Laohavisit A."/>
            <person name="Lee Y.H."/>
            <person name="Lumba S."/>
            <person name="McCourt P."/>
            <person name="Mortimer J.C."/>
            <person name="Mutuku J.M."/>
            <person name="Nomura T."/>
            <person name="Sasaki-Sekimoto Y."/>
            <person name="Seto Y."/>
            <person name="Wang Y."/>
            <person name="Wakatake T."/>
            <person name="Sakakibara H."/>
            <person name="Demura T."/>
            <person name="Yamaguchi S."/>
            <person name="Yoneyama K."/>
            <person name="Manabe R.I."/>
            <person name="Nelson D.C."/>
            <person name="Schulman A.H."/>
            <person name="Timko M.P."/>
            <person name="dePamphilis C.W."/>
            <person name="Choi D."/>
            <person name="Shirasu K."/>
        </authorList>
    </citation>
    <scope>NUCLEOTIDE SEQUENCE [LARGE SCALE GENOMIC DNA]</scope>
    <source>
        <strain evidence="5">cv. UVA1</strain>
    </source>
</reference>
<name>A0A5A7RJ62_STRAF</name>
<keyword evidence="1" id="KW-0112">Calmodulin-binding</keyword>
<comment type="caution">
    <text evidence="4">The sequence shown here is derived from an EMBL/GenBank/DDBJ whole genome shotgun (WGS) entry which is preliminary data.</text>
</comment>